<evidence type="ECO:0000256" key="4">
    <source>
        <dbReference type="ARBA" id="ARBA00022989"/>
    </source>
</evidence>
<dbReference type="GO" id="GO:0022857">
    <property type="term" value="F:transmembrane transporter activity"/>
    <property type="evidence" value="ECO:0007669"/>
    <property type="project" value="InterPro"/>
</dbReference>
<keyword evidence="4" id="KW-1133">Transmembrane helix</keyword>
<keyword evidence="3" id="KW-0812">Transmembrane</keyword>
<reference evidence="6" key="1">
    <citation type="submission" date="2015-12" db="EMBL/GenBank/DDBJ databases">
        <title>Update maize B73 reference genome by single molecule sequencing technologies.</title>
        <authorList>
            <consortium name="Maize Genome Sequencing Project"/>
            <person name="Ware D."/>
        </authorList>
    </citation>
    <scope>NUCLEOTIDE SEQUENCE</scope>
    <source>
        <tissue evidence="6">Seedling</tissue>
    </source>
</reference>
<evidence type="ECO:0000313" key="6">
    <source>
        <dbReference type="EMBL" id="AQK57465.1"/>
    </source>
</evidence>
<evidence type="ECO:0000256" key="2">
    <source>
        <dbReference type="ARBA" id="ARBA00008572"/>
    </source>
</evidence>
<name>A0A1D6QHX4_MAIZE</name>
<sequence>MDKAALVAENSTDAGGSSSSFSGLRAYGRALAQTPRRLARRACAATAPREEMSRVRARSGPRMARALRWWDLVGLGLGGMVGAGVFVTTGRAARIYAGPGLVVSYAIAGLCALLSAFCYTEFAVDMPVAGGAFSYLRVTFGEFAAFLTGANLIMEYVFSNAAVARSFTAYLGTAVGVDAPSKWRIPVPGLPQGFNQVDLVAVGVILLLSVCICYRTFGLRFSNVLLVSNIMDN</sequence>
<evidence type="ECO:0000256" key="3">
    <source>
        <dbReference type="ARBA" id="ARBA00022692"/>
    </source>
</evidence>
<dbReference type="InterPro" id="IPR002293">
    <property type="entry name" value="AA/rel_permease1"/>
</dbReference>
<protein>
    <submittedName>
        <fullName evidence="6">Cationic amino acid transporter 6 chloroplastic</fullName>
    </submittedName>
</protein>
<dbReference type="ExpressionAtlas" id="A0A1D6QHX4">
    <property type="expression patterns" value="baseline and differential"/>
</dbReference>
<dbReference type="PANTHER" id="PTHR43243:SF61">
    <property type="entry name" value="CATIONIC AMINO ACID TRANSPORTER C-TERMINAL DOMAIN-CONTAINING PROTEIN"/>
    <property type="match status" value="1"/>
</dbReference>
<dbReference type="GO" id="GO:0016020">
    <property type="term" value="C:membrane"/>
    <property type="evidence" value="ECO:0007669"/>
    <property type="project" value="UniProtKB-SubCell"/>
</dbReference>
<proteinExistence type="inferred from homology"/>
<evidence type="ECO:0000256" key="5">
    <source>
        <dbReference type="ARBA" id="ARBA00023136"/>
    </source>
</evidence>
<accession>A0A1D6QHX4</accession>
<dbReference type="Gene3D" id="1.20.1740.10">
    <property type="entry name" value="Amino acid/polyamine transporter I"/>
    <property type="match status" value="1"/>
</dbReference>
<dbReference type="EMBL" id="CM000780">
    <property type="protein sequence ID" value="AQK57465.1"/>
    <property type="molecule type" value="Genomic_DNA"/>
</dbReference>
<comment type="subcellular location">
    <subcellularLocation>
        <location evidence="1">Membrane</location>
        <topology evidence="1">Multi-pass membrane protein</topology>
    </subcellularLocation>
</comment>
<dbReference type="PANTHER" id="PTHR43243">
    <property type="entry name" value="INNER MEMBRANE TRANSPORTER YGJI-RELATED"/>
    <property type="match status" value="1"/>
</dbReference>
<accession>A0A3L6F7B9</accession>
<comment type="similarity">
    <text evidence="2">Belongs to the amino acid-polyamine-organocation (APC) superfamily. Cationic amino acid transporter (CAT) (TC 2.A.3.3) family.</text>
</comment>
<dbReference type="Pfam" id="PF13520">
    <property type="entry name" value="AA_permease_2"/>
    <property type="match status" value="1"/>
</dbReference>
<dbReference type="AlphaFoldDB" id="A0A1D6QHX4"/>
<evidence type="ECO:0000256" key="1">
    <source>
        <dbReference type="ARBA" id="ARBA00004141"/>
    </source>
</evidence>
<organism evidence="6">
    <name type="scientific">Zea mays</name>
    <name type="common">Maize</name>
    <dbReference type="NCBI Taxonomy" id="4577"/>
    <lineage>
        <taxon>Eukaryota</taxon>
        <taxon>Viridiplantae</taxon>
        <taxon>Streptophyta</taxon>
        <taxon>Embryophyta</taxon>
        <taxon>Tracheophyta</taxon>
        <taxon>Spermatophyta</taxon>
        <taxon>Magnoliopsida</taxon>
        <taxon>Liliopsida</taxon>
        <taxon>Poales</taxon>
        <taxon>Poaceae</taxon>
        <taxon>PACMAD clade</taxon>
        <taxon>Panicoideae</taxon>
        <taxon>Andropogonodae</taxon>
        <taxon>Andropogoneae</taxon>
        <taxon>Tripsacinae</taxon>
        <taxon>Zea</taxon>
    </lineage>
</organism>
<keyword evidence="5" id="KW-0472">Membrane</keyword>
<gene>
    <name evidence="6" type="ORF">ZEAMMB73_Zm00001d052586</name>
</gene>